<name>A0A9Q8UWK5_PASFU</name>
<reference evidence="1" key="2">
    <citation type="journal article" date="2022" name="Microb. Genom.">
        <title>A chromosome-scale genome assembly of the tomato pathogen Cladosporium fulvum reveals a compartmentalized genome architecture and the presence of a dispensable chromosome.</title>
        <authorList>
            <person name="Zaccaron A.Z."/>
            <person name="Chen L.H."/>
            <person name="Samaras A."/>
            <person name="Stergiopoulos I."/>
        </authorList>
    </citation>
    <scope>NUCLEOTIDE SEQUENCE</scope>
    <source>
        <strain evidence="1">Race5_Kim</strain>
    </source>
</reference>
<sequence length="262" mass="29772">MLQLLKEATTNTISANSTTSTGLQCWVHIIMAVEERPALDPLAPTKSEHEAHEQAIAPHDLLIISVGQDLDQTKFCLPKTLACAKSPVLAAACENYQHQFPASPIALRLKDMVPYCFAIYHHWLQSGHLNTEPNSYKGPVRRHSKESFSHPICAYVVGEQLKDVSLRHAAIEKCCEIHQREGIIPSIYHVEYVWEHTREDAPLRVWMMDVWSVDVDEELFVELMDELPGGFLVEVVRRVFRLRDRAKRGMRLVDEAGSYFGS</sequence>
<gene>
    <name evidence="1" type="ORF">CLAFUR5_14531</name>
</gene>
<organism evidence="1 2">
    <name type="scientific">Passalora fulva</name>
    <name type="common">Tomato leaf mold</name>
    <name type="synonym">Cladosporium fulvum</name>
    <dbReference type="NCBI Taxonomy" id="5499"/>
    <lineage>
        <taxon>Eukaryota</taxon>
        <taxon>Fungi</taxon>
        <taxon>Dikarya</taxon>
        <taxon>Ascomycota</taxon>
        <taxon>Pezizomycotina</taxon>
        <taxon>Dothideomycetes</taxon>
        <taxon>Dothideomycetidae</taxon>
        <taxon>Mycosphaerellales</taxon>
        <taxon>Mycosphaerellaceae</taxon>
        <taxon>Fulvia</taxon>
    </lineage>
</organism>
<dbReference type="RefSeq" id="XP_047769469.1">
    <property type="nucleotide sequence ID" value="XM_047913679.1"/>
</dbReference>
<evidence type="ECO:0000313" key="1">
    <source>
        <dbReference type="EMBL" id="UJO25103.1"/>
    </source>
</evidence>
<dbReference type="PANTHER" id="PTHR47843">
    <property type="entry name" value="BTB DOMAIN-CONTAINING PROTEIN-RELATED"/>
    <property type="match status" value="1"/>
</dbReference>
<dbReference type="EMBL" id="CP090175">
    <property type="protein sequence ID" value="UJO25103.1"/>
    <property type="molecule type" value="Genomic_DNA"/>
</dbReference>
<dbReference type="KEGG" id="ffu:CLAFUR5_14531"/>
<proteinExistence type="predicted"/>
<protein>
    <submittedName>
        <fullName evidence="1">Uncharacterized protein</fullName>
    </submittedName>
</protein>
<reference evidence="1" key="1">
    <citation type="submission" date="2021-12" db="EMBL/GenBank/DDBJ databases">
        <authorList>
            <person name="Zaccaron A."/>
            <person name="Stergiopoulos I."/>
        </authorList>
    </citation>
    <scope>NUCLEOTIDE SEQUENCE</scope>
    <source>
        <strain evidence="1">Race5_Kim</strain>
    </source>
</reference>
<evidence type="ECO:0000313" key="2">
    <source>
        <dbReference type="Proteomes" id="UP000756132"/>
    </source>
</evidence>
<dbReference type="OrthoDB" id="10372234at2759"/>
<dbReference type="AlphaFoldDB" id="A0A9Q8UWK5"/>
<accession>A0A9Q8UWK5</accession>
<dbReference type="PANTHER" id="PTHR47843:SF2">
    <property type="entry name" value="BTB DOMAIN-CONTAINING PROTEIN"/>
    <property type="match status" value="1"/>
</dbReference>
<dbReference type="Proteomes" id="UP000756132">
    <property type="component" value="Chromosome 13"/>
</dbReference>
<dbReference type="GeneID" id="71994409"/>
<keyword evidence="2" id="KW-1185">Reference proteome</keyword>